<evidence type="ECO:0000256" key="1">
    <source>
        <dbReference type="ARBA" id="ARBA00022729"/>
    </source>
</evidence>
<keyword evidence="1 4" id="KW-0732">Signal</keyword>
<dbReference type="PANTHER" id="PTHR24273:SF32">
    <property type="entry name" value="HYALIN"/>
    <property type="match status" value="1"/>
</dbReference>
<dbReference type="GO" id="GO:0004553">
    <property type="term" value="F:hydrolase activity, hydrolyzing O-glycosyl compounds"/>
    <property type="evidence" value="ECO:0007669"/>
    <property type="project" value="UniProtKB-ARBA"/>
</dbReference>
<accession>A0A316DIS5</accession>
<feature type="domain" description="HYR" evidence="5">
    <location>
        <begin position="529"/>
        <end position="611"/>
    </location>
</feature>
<dbReference type="GO" id="GO:0005975">
    <property type="term" value="P:carbohydrate metabolic process"/>
    <property type="evidence" value="ECO:0007669"/>
    <property type="project" value="UniProtKB-ARBA"/>
</dbReference>
<dbReference type="Gene3D" id="2.60.40.10">
    <property type="entry name" value="Immunoglobulins"/>
    <property type="match status" value="4"/>
</dbReference>
<keyword evidence="2" id="KW-0677">Repeat</keyword>
<dbReference type="PANTHER" id="PTHR24273">
    <property type="entry name" value="FI04643P-RELATED"/>
    <property type="match status" value="1"/>
</dbReference>
<feature type="signal peptide" evidence="4">
    <location>
        <begin position="1"/>
        <end position="20"/>
    </location>
</feature>
<dbReference type="PROSITE" id="PS50825">
    <property type="entry name" value="HYR"/>
    <property type="match status" value="3"/>
</dbReference>
<dbReference type="Pfam" id="PF02494">
    <property type="entry name" value="HYR"/>
    <property type="match status" value="4"/>
</dbReference>
<dbReference type="EMBL" id="QGGP01000008">
    <property type="protein sequence ID" value="PWK17586.1"/>
    <property type="molecule type" value="Genomic_DNA"/>
</dbReference>
<evidence type="ECO:0000313" key="6">
    <source>
        <dbReference type="EMBL" id="PWK17586.1"/>
    </source>
</evidence>
<dbReference type="InterPro" id="IPR013783">
    <property type="entry name" value="Ig-like_fold"/>
</dbReference>
<gene>
    <name evidence="6" type="ORF">LX78_02688</name>
</gene>
<dbReference type="RefSeq" id="WP_109683272.1">
    <property type="nucleotide sequence ID" value="NZ_QGGP01000008.1"/>
</dbReference>
<dbReference type="Pfam" id="PF16403">
    <property type="entry name" value="Bact_surface_Ig-like"/>
    <property type="match status" value="3"/>
</dbReference>
<reference evidence="6 7" key="1">
    <citation type="submission" date="2018-05" db="EMBL/GenBank/DDBJ databases">
        <title>Genomic Encyclopedia of Archaeal and Bacterial Type Strains, Phase II (KMG-II): from individual species to whole genera.</title>
        <authorList>
            <person name="Goeker M."/>
        </authorList>
    </citation>
    <scope>NUCLEOTIDE SEQUENCE [LARGE SCALE GENOMIC DNA]</scope>
    <source>
        <strain evidence="6 7">DSM 22637</strain>
    </source>
</reference>
<comment type="caution">
    <text evidence="6">The sequence shown here is derived from an EMBL/GenBank/DDBJ whole genome shotgun (WGS) entry which is preliminary data.</text>
</comment>
<keyword evidence="3" id="KW-1015">Disulfide bond</keyword>
<proteinExistence type="predicted"/>
<evidence type="ECO:0000313" key="7">
    <source>
        <dbReference type="Proteomes" id="UP000245430"/>
    </source>
</evidence>
<name>A0A316DIS5_9FLAO</name>
<dbReference type="SUPFAM" id="SSF49899">
    <property type="entry name" value="Concanavalin A-like lectins/glucanases"/>
    <property type="match status" value="1"/>
</dbReference>
<feature type="chain" id="PRO_5016347910" evidence="4">
    <location>
        <begin position="21"/>
        <end position="1720"/>
    </location>
</feature>
<dbReference type="Pfam" id="PF13385">
    <property type="entry name" value="Laminin_G_3"/>
    <property type="match status" value="1"/>
</dbReference>
<feature type="domain" description="HYR" evidence="5">
    <location>
        <begin position="24"/>
        <end position="116"/>
    </location>
</feature>
<evidence type="ECO:0000256" key="2">
    <source>
        <dbReference type="ARBA" id="ARBA00022737"/>
    </source>
</evidence>
<dbReference type="SMART" id="SM00560">
    <property type="entry name" value="LamGL"/>
    <property type="match status" value="1"/>
</dbReference>
<dbReference type="NCBIfam" id="TIGR04183">
    <property type="entry name" value="Por_Secre_tail"/>
    <property type="match status" value="1"/>
</dbReference>
<protein>
    <submittedName>
        <fullName evidence="6">Putative secreted protein (Por secretion system target)</fullName>
    </submittedName>
</protein>
<dbReference type="InterPro" id="IPR026444">
    <property type="entry name" value="Secre_tail"/>
</dbReference>
<organism evidence="6 7">
    <name type="scientific">Xanthomarina spongicola</name>
    <dbReference type="NCBI Taxonomy" id="570520"/>
    <lineage>
        <taxon>Bacteria</taxon>
        <taxon>Pseudomonadati</taxon>
        <taxon>Bacteroidota</taxon>
        <taxon>Flavobacteriia</taxon>
        <taxon>Flavobacteriales</taxon>
        <taxon>Flavobacteriaceae</taxon>
        <taxon>Xanthomarina</taxon>
    </lineage>
</organism>
<dbReference type="InterPro" id="IPR013320">
    <property type="entry name" value="ConA-like_dom_sf"/>
</dbReference>
<feature type="domain" description="HYR" evidence="5">
    <location>
        <begin position="200"/>
        <end position="286"/>
    </location>
</feature>
<dbReference type="Proteomes" id="UP000245430">
    <property type="component" value="Unassembled WGS sequence"/>
</dbReference>
<dbReference type="OrthoDB" id="2582440at2"/>
<sequence length="1720" mass="184675">MKNKYTTFLFLFFISIYSYSQCSPDVTPPEIICPGNIIVACPLEVGSIVPTTSDNCGSIVLQTYTLTGATVLSSPTTGINDASSVIFLAGTTTVTYTIEDASGNSASCSFTVIVNDFTNPIVVCQGDITTTNDSGQCSAYVNMFALDVFPTAYDSCSGISTVASGIPPGGIFPVGTTTVIWTVTDAAGNFETCSQNVTVTDDELPTITCPNNISVNAIAGQCDANVTIPLVVASDNCSISSVTNDFNGGGADASDVYPLGTTTVTFTATAIDGNVVSCTFDVTVVNVQNPVITLLGDNPITIEACGTYSEFGATANDTCIGDISGDIIIDDSNVDTSQVGTYIVTYNVTNANGNTAIEVIRTVNVVDTTSPSLSLVGANPLTIGDCSTYTELGALAIDPCFGDISGNVVIDNSSVDTSTLGTYIVTYNVTDASGNSAIQITRTVEVIDVSGPEIILVEPNPQIIELCSPYVELGATAIDPCFNIDYTSDLVIDTSALNINIVGSYPVTYNVVDVHGNVAEEVIRTVEVVDTVMPTITCPGDLIINSDTGNCSAIVNYNIQFTDNCPGETVIQTSGLASGSAFPIGITTNTFELTDAHGNMATCSFTITVNDIEVPTVVCQDISLQLDSNTGTITLLPSDIDNGSSDNCNFNLNVSQSTFDCSHIGVNTVTLTITDDSGNSSSCDAFVTITDLSENADVSIISSSSSICQNESVLFTATPINGGSTPFYQWQINGMNQTGETSSTFTSSALQNGDIITVIMTSSMSACALPITSNSITIIVNDYNAPADAGLDIVNTICTNTTVTLAGNAITGSGSVGLWTVTSGQISGFSFSDATSPTATFIGDIGETYTLTWTIDNPEPCIDTSDSMTITFITCNALDFDGVDDNITFRDNYNLGNTFSFEVWIKSDVTNNNIQTILSKRESNNLMDGYDLRLVNNIISFNWNNGQSLASPFPIDANKWYHLAITYGSGTYVLYIDGIEVNNVSGAAPITNSVDFIIGAMDQTLIVPFKPLNYFNGGMDELRIWDVALTEAQIRQMMNQEINDKNPSSNTSDGPVYGSVLPLPISELSWAGLNGYYQMNQNTDLSSGSLISISNTIDGVLRYMTTLQPETAPIPYQTVAGGNWVNPSTWLYGNTQAIPNSMGIDGATMVDWNIVRSSHNISSSDANLTLLGLEINANTLQIRNTDSSDGQSLRISNYLIIDGLDTVLKLVGESQLLQDTGSVIDYSGTGKLYRDQQGTSNYYNYNYWGSPVSEDGYTFALQNILYDGAQPVQWTTAHNANPNTTPITMSSRWLYLYENYPINSYADWHAINEDDPIDVGLGYLMKGSGNTGPEQNYTFVGKPNNGTISSPITPNYEALVGNPYPSAIDSHEFINDNSGSILGAIYYWEHYTTNDTHVIFDYQGGFAAYNLSGGNPAVSPPEVSGLGAPSKIPERYIPIGQGFNVNGSVTGGSVVFENDQRVFVKESVTGVLDDGSVFMRTTSETQNNSEPIQRVRIDFTTPEQAIRPIMLAFVSNNLATDSFDFGYDAINTESLPNDMSWMINDEPYIIQGVGDFDITKQYPIGIFLEEQGTIKISLRALENFDTNIDVFVFDSLMGTYTNINNIDFQITLDAQDYLNRFYITFMQSEILSTIDNALENIGVFFINNTQEILVQTPNNIDVEEVYLINMLGQTVKSWNTKNLSLSDELRIPVKQISEGNYIVKVLTTAGITTKKIIVKI</sequence>
<dbReference type="InterPro" id="IPR032179">
    <property type="entry name" value="Cry22Aa_Ig-like"/>
</dbReference>
<keyword evidence="7" id="KW-1185">Reference proteome</keyword>
<evidence type="ECO:0000256" key="3">
    <source>
        <dbReference type="ARBA" id="ARBA00023157"/>
    </source>
</evidence>
<dbReference type="InterPro" id="IPR003410">
    <property type="entry name" value="HYR_dom"/>
</dbReference>
<dbReference type="Gene3D" id="2.60.120.200">
    <property type="match status" value="1"/>
</dbReference>
<dbReference type="InterPro" id="IPR006558">
    <property type="entry name" value="LamG-like"/>
</dbReference>
<evidence type="ECO:0000259" key="5">
    <source>
        <dbReference type="PROSITE" id="PS50825"/>
    </source>
</evidence>
<evidence type="ECO:0000256" key="4">
    <source>
        <dbReference type="SAM" id="SignalP"/>
    </source>
</evidence>